<reference evidence="1 2" key="1">
    <citation type="journal article" date="2019" name="Sci. Rep.">
        <title>Orb-weaving spider Araneus ventricosus genome elucidates the spidroin gene catalogue.</title>
        <authorList>
            <person name="Kono N."/>
            <person name="Nakamura H."/>
            <person name="Ohtoshi R."/>
            <person name="Moran D.A.P."/>
            <person name="Shinohara A."/>
            <person name="Yoshida Y."/>
            <person name="Fujiwara M."/>
            <person name="Mori M."/>
            <person name="Tomita M."/>
            <person name="Arakawa K."/>
        </authorList>
    </citation>
    <scope>NUCLEOTIDE SEQUENCE [LARGE SCALE GENOMIC DNA]</scope>
</reference>
<dbReference type="Proteomes" id="UP000499080">
    <property type="component" value="Unassembled WGS sequence"/>
</dbReference>
<proteinExistence type="predicted"/>
<protein>
    <submittedName>
        <fullName evidence="1">Uncharacterized protein</fullName>
    </submittedName>
</protein>
<accession>A0A4Y2CX14</accession>
<keyword evidence="2" id="KW-1185">Reference proteome</keyword>
<evidence type="ECO:0000313" key="1">
    <source>
        <dbReference type="EMBL" id="GBM09021.1"/>
    </source>
</evidence>
<gene>
    <name evidence="1" type="ORF">AVEN_71269_1</name>
</gene>
<organism evidence="1 2">
    <name type="scientific">Araneus ventricosus</name>
    <name type="common">Orbweaver spider</name>
    <name type="synonym">Epeira ventricosa</name>
    <dbReference type="NCBI Taxonomy" id="182803"/>
    <lineage>
        <taxon>Eukaryota</taxon>
        <taxon>Metazoa</taxon>
        <taxon>Ecdysozoa</taxon>
        <taxon>Arthropoda</taxon>
        <taxon>Chelicerata</taxon>
        <taxon>Arachnida</taxon>
        <taxon>Araneae</taxon>
        <taxon>Araneomorphae</taxon>
        <taxon>Entelegynae</taxon>
        <taxon>Araneoidea</taxon>
        <taxon>Araneidae</taxon>
        <taxon>Araneus</taxon>
    </lineage>
</organism>
<name>A0A4Y2CX14_ARAVE</name>
<comment type="caution">
    <text evidence="1">The sequence shown here is derived from an EMBL/GenBank/DDBJ whole genome shotgun (WGS) entry which is preliminary data.</text>
</comment>
<dbReference type="AlphaFoldDB" id="A0A4Y2CX14"/>
<evidence type="ECO:0000313" key="2">
    <source>
        <dbReference type="Proteomes" id="UP000499080"/>
    </source>
</evidence>
<sequence length="189" mass="21368">MLMFHAVFDFTLVYEPQNYNSGIAGRRIFFSTTVHSLRDKLVTKLGAKLTKRVLLCNTPTQRASPSCPISPPHQDTPAAKNELPFACQATVLLMLSLKQKNHKERKKRNSGTITVLVRRRHQSCGEMAIWMADVHVPLMVAVTNAKQVPAETTNNEEVVHSRPAKKKALREPLQDLCRGDDRLQRDPFI</sequence>
<dbReference type="EMBL" id="BGPR01087894">
    <property type="protein sequence ID" value="GBM09021.1"/>
    <property type="molecule type" value="Genomic_DNA"/>
</dbReference>